<keyword evidence="2" id="KW-0695">RNA-directed DNA polymerase</keyword>
<dbReference type="InterPro" id="IPR005135">
    <property type="entry name" value="Endo/exonuclease/phosphatase"/>
</dbReference>
<proteinExistence type="predicted"/>
<dbReference type="OrthoDB" id="999775at2759"/>
<evidence type="ECO:0000259" key="1">
    <source>
        <dbReference type="Pfam" id="PF03372"/>
    </source>
</evidence>
<keyword evidence="2" id="KW-0808">Transferase</keyword>
<dbReference type="Pfam" id="PF03372">
    <property type="entry name" value="Exo_endo_phos"/>
    <property type="match status" value="1"/>
</dbReference>
<dbReference type="Proteomes" id="UP000325315">
    <property type="component" value="Unassembled WGS sequence"/>
</dbReference>
<dbReference type="EMBL" id="SMMG02000005">
    <property type="protein sequence ID" value="KAA3475478.1"/>
    <property type="molecule type" value="Genomic_DNA"/>
</dbReference>
<dbReference type="PANTHER" id="PTHR33710">
    <property type="entry name" value="BNAC02G09200D PROTEIN"/>
    <property type="match status" value="1"/>
</dbReference>
<dbReference type="GO" id="GO:0003964">
    <property type="term" value="F:RNA-directed DNA polymerase activity"/>
    <property type="evidence" value="ECO:0007669"/>
    <property type="project" value="UniProtKB-KW"/>
</dbReference>
<dbReference type="PANTHER" id="PTHR33710:SF73">
    <property type="entry name" value="ZINC KNUCKLE CX2CX4HX4C DOMAIN-CONTAINING PROTEIN"/>
    <property type="match status" value="1"/>
</dbReference>
<sequence length="471" mass="54638">MELVRLKCGFENGIDIGAMGSRGGLPLGWKGNSLVSLKSLSPFHVDVEIQDNDCGAKWRLTGFYGNPDERGRRESWNLLRQLSGDHNIPWIVLGDFNNIASSFEKRGGLLRSERQMLDFRTALEECNLIDLGFIGSWFMWERGRVRATNIRERLDRGVATLNWMEPFPSYQIEHLNHSFSDHCPLLLDTMGGRRIDLQYKEIKFRFEAKWCLKSSFEGLIRRWWEDSSGSIPNKLEIMSHSLLKWRKSSSREERRNRVYLEQRLDCLYNQDILDDILAEIAEVQLGLNLEADKEDLYWEQRARVSWLKNDDRNTSFFHKMAGQRQFRGRISELVDEVGVRHSAPEEMVKVASDYFVKLFTASEMGLDEHLLGLVGKRVTDSMNESLLKQFTEEDVCHGVKLMPPLKATGVDDFSVIFFQRYWHIVGPEVSRYYLAILNGQMEVGDINKTRIVLIPKVDKLKFVSILTYKPL</sequence>
<protein>
    <submittedName>
        <fullName evidence="2">Reverse transcriptase</fullName>
    </submittedName>
</protein>
<keyword evidence="2" id="KW-0548">Nucleotidyltransferase</keyword>
<evidence type="ECO:0000313" key="3">
    <source>
        <dbReference type="Proteomes" id="UP000325315"/>
    </source>
</evidence>
<organism evidence="2 3">
    <name type="scientific">Gossypium australe</name>
    <dbReference type="NCBI Taxonomy" id="47621"/>
    <lineage>
        <taxon>Eukaryota</taxon>
        <taxon>Viridiplantae</taxon>
        <taxon>Streptophyta</taxon>
        <taxon>Embryophyta</taxon>
        <taxon>Tracheophyta</taxon>
        <taxon>Spermatophyta</taxon>
        <taxon>Magnoliopsida</taxon>
        <taxon>eudicotyledons</taxon>
        <taxon>Gunneridae</taxon>
        <taxon>Pentapetalae</taxon>
        <taxon>rosids</taxon>
        <taxon>malvids</taxon>
        <taxon>Malvales</taxon>
        <taxon>Malvaceae</taxon>
        <taxon>Malvoideae</taxon>
        <taxon>Gossypium</taxon>
    </lineage>
</organism>
<keyword evidence="3" id="KW-1185">Reference proteome</keyword>
<reference evidence="3" key="1">
    <citation type="journal article" date="2019" name="Plant Biotechnol. J.">
        <title>Genome sequencing of the Australian wild diploid species Gossypium australe highlights disease resistance and delayed gland morphogenesis.</title>
        <authorList>
            <person name="Cai Y."/>
            <person name="Cai X."/>
            <person name="Wang Q."/>
            <person name="Wang P."/>
            <person name="Zhang Y."/>
            <person name="Cai C."/>
            <person name="Xu Y."/>
            <person name="Wang K."/>
            <person name="Zhou Z."/>
            <person name="Wang C."/>
            <person name="Geng S."/>
            <person name="Li B."/>
            <person name="Dong Q."/>
            <person name="Hou Y."/>
            <person name="Wang H."/>
            <person name="Ai P."/>
            <person name="Liu Z."/>
            <person name="Yi F."/>
            <person name="Sun M."/>
            <person name="An G."/>
            <person name="Cheng J."/>
            <person name="Zhang Y."/>
            <person name="Shi Q."/>
            <person name="Xie Y."/>
            <person name="Shi X."/>
            <person name="Chang Y."/>
            <person name="Huang F."/>
            <person name="Chen Y."/>
            <person name="Hong S."/>
            <person name="Mi L."/>
            <person name="Sun Q."/>
            <person name="Zhang L."/>
            <person name="Zhou B."/>
            <person name="Peng R."/>
            <person name="Zhang X."/>
            <person name="Liu F."/>
        </authorList>
    </citation>
    <scope>NUCLEOTIDE SEQUENCE [LARGE SCALE GENOMIC DNA]</scope>
    <source>
        <strain evidence="3">cv. PA1801</strain>
    </source>
</reference>
<accession>A0A5B6W2R4</accession>
<dbReference type="AlphaFoldDB" id="A0A5B6W2R4"/>
<feature type="domain" description="Endonuclease/exonuclease/phosphatase" evidence="1">
    <location>
        <begin position="26"/>
        <end position="182"/>
    </location>
</feature>
<evidence type="ECO:0000313" key="2">
    <source>
        <dbReference type="EMBL" id="KAA3475478.1"/>
    </source>
</evidence>
<dbReference type="Gene3D" id="3.60.10.10">
    <property type="entry name" value="Endonuclease/exonuclease/phosphatase"/>
    <property type="match status" value="1"/>
</dbReference>
<gene>
    <name evidence="2" type="ORF">EPI10_025658</name>
</gene>
<dbReference type="InterPro" id="IPR036691">
    <property type="entry name" value="Endo/exonu/phosph_ase_sf"/>
</dbReference>
<comment type="caution">
    <text evidence="2">The sequence shown here is derived from an EMBL/GenBank/DDBJ whole genome shotgun (WGS) entry which is preliminary data.</text>
</comment>
<name>A0A5B6W2R4_9ROSI</name>
<dbReference type="SUPFAM" id="SSF56219">
    <property type="entry name" value="DNase I-like"/>
    <property type="match status" value="1"/>
</dbReference>